<dbReference type="Pfam" id="PF18614">
    <property type="entry name" value="RNase_II_C_S1"/>
    <property type="match status" value="1"/>
</dbReference>
<dbReference type="PANTHER" id="PTHR23355:SF9">
    <property type="entry name" value="DIS3-LIKE EXONUCLEASE 2"/>
    <property type="match status" value="1"/>
</dbReference>
<dbReference type="InterPro" id="IPR040596">
    <property type="entry name" value="RNase_II_C_S1"/>
</dbReference>
<name>A0ABW1X358_9ACTN</name>
<organism evidence="2 3">
    <name type="scientific">Luteococcus sanguinis</name>
    <dbReference type="NCBI Taxonomy" id="174038"/>
    <lineage>
        <taxon>Bacteria</taxon>
        <taxon>Bacillati</taxon>
        <taxon>Actinomycetota</taxon>
        <taxon>Actinomycetes</taxon>
        <taxon>Propionibacteriales</taxon>
        <taxon>Propionibacteriaceae</taxon>
        <taxon>Luteococcus</taxon>
    </lineage>
</organism>
<evidence type="ECO:0000313" key="2">
    <source>
        <dbReference type="EMBL" id="MFC6397468.1"/>
    </source>
</evidence>
<dbReference type="InterPro" id="IPR050180">
    <property type="entry name" value="RNR_Ribonuclease"/>
</dbReference>
<dbReference type="InterPro" id="IPR012340">
    <property type="entry name" value="NA-bd_OB-fold"/>
</dbReference>
<evidence type="ECO:0000259" key="1">
    <source>
        <dbReference type="SMART" id="SM00955"/>
    </source>
</evidence>
<accession>A0ABW1X358</accession>
<sequence length="484" mass="52440">MPARHLHIAAEVPEEIREGIAHLRESLEVPEAFPDAVLAQVRERVASGPLDLGERRDLTAIGFVTIDPEGSMDLDQAMFIERAAEGANGAAFTVWYAIADVAAWVAPGGAIDVEAHRRGQTFYAPNERIPLHPSEVSEQAASLLDDGTPRPALVWKIELDAQGNQVTGTVVRATVRSRERLSYVQVQGWLDAGTAPEWAQLLREVGTLRQRLEAARGGVSLNLPEQEITTDERGWHISYRAPLPVEDWNAQISLLTGMAAAKIMLDGGVGILRTLPPAEPSAVERLRRTARSLHIDWPTDMGYPDFVRSLDVSQPTHLAMMTACTALFRGAGYTLVAAGVDPATVQHGALAANYAHTTAPLRRLVDRYVGEICVHLCAGTAVPRWTLDALSALPDEMRDSDSRAKKFERGNVDLVEALVMSQRVGQVFAAVVVELDQKSGGTVSIEHPAIEARLKADGLELGSEVSVRLESVDLVAGKVVLSRV</sequence>
<dbReference type="Pfam" id="PF00773">
    <property type="entry name" value="RNB"/>
    <property type="match status" value="1"/>
</dbReference>
<evidence type="ECO:0000313" key="3">
    <source>
        <dbReference type="Proteomes" id="UP001596266"/>
    </source>
</evidence>
<dbReference type="Proteomes" id="UP001596266">
    <property type="component" value="Unassembled WGS sequence"/>
</dbReference>
<dbReference type="RefSeq" id="WP_343885761.1">
    <property type="nucleotide sequence ID" value="NZ_BAAAKI010000010.1"/>
</dbReference>
<dbReference type="PANTHER" id="PTHR23355">
    <property type="entry name" value="RIBONUCLEASE"/>
    <property type="match status" value="1"/>
</dbReference>
<comment type="caution">
    <text evidence="2">The sequence shown here is derived from an EMBL/GenBank/DDBJ whole genome shotgun (WGS) entry which is preliminary data.</text>
</comment>
<dbReference type="SMART" id="SM00955">
    <property type="entry name" value="RNB"/>
    <property type="match status" value="1"/>
</dbReference>
<dbReference type="SUPFAM" id="SSF50249">
    <property type="entry name" value="Nucleic acid-binding proteins"/>
    <property type="match status" value="1"/>
</dbReference>
<protein>
    <submittedName>
        <fullName evidence="2">RNB domain-containing ribonuclease</fullName>
    </submittedName>
</protein>
<dbReference type="InterPro" id="IPR001900">
    <property type="entry name" value="RNase_II/R"/>
</dbReference>
<gene>
    <name evidence="2" type="ORF">ACFP57_10815</name>
</gene>
<keyword evidence="3" id="KW-1185">Reference proteome</keyword>
<feature type="domain" description="RNB" evidence="1">
    <location>
        <begin position="55"/>
        <end position="379"/>
    </location>
</feature>
<reference evidence="3" key="1">
    <citation type="journal article" date="2019" name="Int. J. Syst. Evol. Microbiol.">
        <title>The Global Catalogue of Microorganisms (GCM) 10K type strain sequencing project: providing services to taxonomists for standard genome sequencing and annotation.</title>
        <authorList>
            <consortium name="The Broad Institute Genomics Platform"/>
            <consortium name="The Broad Institute Genome Sequencing Center for Infectious Disease"/>
            <person name="Wu L."/>
            <person name="Ma J."/>
        </authorList>
    </citation>
    <scope>NUCLEOTIDE SEQUENCE [LARGE SCALE GENOMIC DNA]</scope>
    <source>
        <strain evidence="3">CGMCC 1.15277</strain>
    </source>
</reference>
<proteinExistence type="predicted"/>
<dbReference type="EMBL" id="JBHSUA010000020">
    <property type="protein sequence ID" value="MFC6397468.1"/>
    <property type="molecule type" value="Genomic_DNA"/>
</dbReference>